<evidence type="ECO:0000313" key="6">
    <source>
        <dbReference type="Proteomes" id="UP000262142"/>
    </source>
</evidence>
<comment type="similarity">
    <text evidence="1">Belongs to the membrane fusion protein (MFP) (TC 8.A.1) family.</text>
</comment>
<dbReference type="InterPro" id="IPR058648">
    <property type="entry name" value="HH_CzcB-like"/>
</dbReference>
<sequence length="412" mass="45060">MKKIAIIFLAIFAMSCKNKQERSLDELMNSKDVNALKIKQTNLQEQSDSLQNLAARIAEKIAELDPQASKLVKFQIAKDTLYNHFIKLQANIETDQDVSVTPEFGGVLRLLVKEGQYVRSGQLIATISDGGLSEQVNQAKIQVDQAKAQLQQAEIQRDLAKTTFEKQQSLWNQKIGSEMQFLQAKTNYETTQKQVLAAKQQVSAAQRGVSGAESQLAKTRLKAPFSGRVEQVITQNGQAVAPGTPIIRLVNPAGVKAVANVPENYLTAIQIGTKAIIHLPSIDKTLESQVSLVSSSINPANRTFQVQVPVPDKDGLVKPNLNAELQLNDYTAEKAIVVAETVIYEDAQGKFVYVAENVNSKEGVAKKYYVETGEVSNGMIEIISGISDGQILITEAPAKLKEGDKVELSNVK</sequence>
<keyword evidence="2" id="KW-0175">Coiled coil</keyword>
<accession>A0A383TVZ3</accession>
<dbReference type="Proteomes" id="UP000262142">
    <property type="component" value="Unassembled WGS sequence"/>
</dbReference>
<evidence type="ECO:0000313" key="5">
    <source>
        <dbReference type="EMBL" id="SZD71176.1"/>
    </source>
</evidence>
<dbReference type="InterPro" id="IPR006143">
    <property type="entry name" value="RND_pump_MFP"/>
</dbReference>
<evidence type="ECO:0000259" key="4">
    <source>
        <dbReference type="Pfam" id="PF25954"/>
    </source>
</evidence>
<evidence type="ECO:0000256" key="2">
    <source>
        <dbReference type="SAM" id="Coils"/>
    </source>
</evidence>
<protein>
    <submittedName>
        <fullName evidence="5">Cation efflux system protein CzcB</fullName>
    </submittedName>
</protein>
<dbReference type="PANTHER" id="PTHR30469:SF15">
    <property type="entry name" value="HLYD FAMILY OF SECRETION PROTEINS"/>
    <property type="match status" value="1"/>
</dbReference>
<dbReference type="PANTHER" id="PTHR30469">
    <property type="entry name" value="MULTIDRUG RESISTANCE PROTEIN MDTA"/>
    <property type="match status" value="1"/>
</dbReference>
<name>A0A383TVZ3_9FLAO</name>
<evidence type="ECO:0000259" key="3">
    <source>
        <dbReference type="Pfam" id="PF25893"/>
    </source>
</evidence>
<reference evidence="5 6" key="1">
    <citation type="submission" date="2018-09" db="EMBL/GenBank/DDBJ databases">
        <authorList>
            <consortium name="Pathogen Informatics"/>
        </authorList>
    </citation>
    <scope>NUCLEOTIDE SEQUENCE [LARGE SCALE GENOMIC DNA]</scope>
    <source>
        <strain evidence="5 6">OH-22767</strain>
    </source>
</reference>
<dbReference type="NCBIfam" id="TIGR01730">
    <property type="entry name" value="RND_mfp"/>
    <property type="match status" value="1"/>
</dbReference>
<feature type="domain" description="CusB-like beta-barrel" evidence="4">
    <location>
        <begin position="258"/>
        <end position="329"/>
    </location>
</feature>
<feature type="coiled-coil region" evidence="2">
    <location>
        <begin position="136"/>
        <end position="163"/>
    </location>
</feature>
<dbReference type="Gene3D" id="1.10.287.470">
    <property type="entry name" value="Helix hairpin bin"/>
    <property type="match status" value="1"/>
</dbReference>
<dbReference type="Gene3D" id="2.40.50.100">
    <property type="match status" value="1"/>
</dbReference>
<feature type="coiled-coil region" evidence="2">
    <location>
        <begin position="33"/>
        <end position="63"/>
    </location>
</feature>
<organism evidence="5 6">
    <name type="scientific">Candidatus Ornithobacterium hominis</name>
    <dbReference type="NCBI Taxonomy" id="2497989"/>
    <lineage>
        <taxon>Bacteria</taxon>
        <taxon>Pseudomonadati</taxon>
        <taxon>Bacteroidota</taxon>
        <taxon>Flavobacteriia</taxon>
        <taxon>Flavobacteriales</taxon>
        <taxon>Weeksellaceae</taxon>
        <taxon>Ornithobacterium</taxon>
    </lineage>
</organism>
<dbReference type="GO" id="GO:0015562">
    <property type="term" value="F:efflux transmembrane transporter activity"/>
    <property type="evidence" value="ECO:0007669"/>
    <property type="project" value="TreeGrafter"/>
</dbReference>
<dbReference type="OrthoDB" id="9806939at2"/>
<dbReference type="SUPFAM" id="SSF111369">
    <property type="entry name" value="HlyD-like secretion proteins"/>
    <property type="match status" value="1"/>
</dbReference>
<evidence type="ECO:0000256" key="1">
    <source>
        <dbReference type="ARBA" id="ARBA00009477"/>
    </source>
</evidence>
<feature type="domain" description="CzcB-like alpha-helical hairpin" evidence="3">
    <location>
        <begin position="145"/>
        <end position="204"/>
    </location>
</feature>
<dbReference type="Pfam" id="PF25893">
    <property type="entry name" value="HH_CzcB"/>
    <property type="match status" value="1"/>
</dbReference>
<dbReference type="RefSeq" id="WP_119058828.1">
    <property type="nucleotide sequence ID" value="NZ_UNSC01000001.1"/>
</dbReference>
<dbReference type="EMBL" id="UNSC01000001">
    <property type="protein sequence ID" value="SZD71176.1"/>
    <property type="molecule type" value="Genomic_DNA"/>
</dbReference>
<dbReference type="Pfam" id="PF25954">
    <property type="entry name" value="Beta-barrel_RND_2"/>
    <property type="match status" value="1"/>
</dbReference>
<proteinExistence type="inferred from homology"/>
<gene>
    <name evidence="5" type="primary">czcB</name>
    <name evidence="5" type="ORF">SAMEA104719789_00271</name>
</gene>
<dbReference type="PROSITE" id="PS51257">
    <property type="entry name" value="PROKAR_LIPOPROTEIN"/>
    <property type="match status" value="1"/>
</dbReference>
<dbReference type="AlphaFoldDB" id="A0A383TVZ3"/>
<dbReference type="Gene3D" id="2.40.30.170">
    <property type="match status" value="1"/>
</dbReference>
<dbReference type="Gene3D" id="2.40.420.20">
    <property type="match status" value="1"/>
</dbReference>
<dbReference type="GO" id="GO:1990281">
    <property type="term" value="C:efflux pump complex"/>
    <property type="evidence" value="ECO:0007669"/>
    <property type="project" value="TreeGrafter"/>
</dbReference>
<keyword evidence="6" id="KW-1185">Reference proteome</keyword>
<dbReference type="InterPro" id="IPR058792">
    <property type="entry name" value="Beta-barrel_RND_2"/>
</dbReference>